<proteinExistence type="predicted"/>
<gene>
    <name evidence="1" type="ORF">c7_L833</name>
</gene>
<sequence>MNCHKVKNWIIDNNFPLKCINVNENINIFDYVNY</sequence>
<evidence type="ECO:0000313" key="1">
    <source>
        <dbReference type="EMBL" id="AEX61896.1"/>
    </source>
</evidence>
<organism evidence="1">
    <name type="scientific">Megavirus courdo7</name>
    <dbReference type="NCBI Taxonomy" id="1128135"/>
    <lineage>
        <taxon>Viruses</taxon>
        <taxon>Varidnaviria</taxon>
        <taxon>Bamfordvirae</taxon>
        <taxon>Nucleocytoviricota</taxon>
        <taxon>Megaviricetes</taxon>
        <taxon>Imitervirales</taxon>
        <taxon>Mimiviridae</taxon>
        <taxon>Megamimivirinae</taxon>
        <taxon>Megavirus</taxon>
    </lineage>
</organism>
<reference evidence="1" key="1">
    <citation type="submission" date="2011-10" db="EMBL/GenBank/DDBJ databases">
        <title>Provirophages and transpovirons: unique mobilome of giant viruses.</title>
        <authorList>
            <person name="Desnues C."/>
            <person name="LaScola B."/>
            <person name="Yutin N."/>
            <person name="Fournous G."/>
            <person name="Koonin E."/>
            <person name="Raoult D."/>
        </authorList>
    </citation>
    <scope>NUCLEOTIDE SEQUENCE</scope>
    <source>
        <strain evidence="1">Mv13-c7</strain>
    </source>
</reference>
<name>H2EBX3_9VIRU</name>
<accession>H2EBX3</accession>
<protein>
    <submittedName>
        <fullName evidence="1">Uncharacterized protein</fullName>
    </submittedName>
</protein>
<dbReference type="EMBL" id="JN885991">
    <property type="protein sequence ID" value="AEX61896.1"/>
    <property type="molecule type" value="Genomic_DNA"/>
</dbReference>